<protein>
    <recommendedName>
        <fullName evidence="5 6">Ribonuclease Y</fullName>
        <shortName evidence="5">RNase Y</shortName>
        <ecNumber evidence="5 6">3.1.-.-</ecNumber>
    </recommendedName>
</protein>
<comment type="similarity">
    <text evidence="5">Belongs to the RNase Y family.</text>
</comment>
<dbReference type="SMART" id="SM00322">
    <property type="entry name" value="KH"/>
    <property type="match status" value="1"/>
</dbReference>
<evidence type="ECO:0000256" key="7">
    <source>
        <dbReference type="SAM" id="Coils"/>
    </source>
</evidence>
<dbReference type="PANTHER" id="PTHR12826:SF15">
    <property type="entry name" value="RIBONUCLEASE Y"/>
    <property type="match status" value="1"/>
</dbReference>
<dbReference type="PROSITE" id="PS50084">
    <property type="entry name" value="KH_TYPE_1"/>
    <property type="match status" value="1"/>
</dbReference>
<dbReference type="Gene3D" id="3.30.1370.10">
    <property type="entry name" value="K Homology domain, type 1"/>
    <property type="match status" value="1"/>
</dbReference>
<dbReference type="InterPro" id="IPR022711">
    <property type="entry name" value="RNase_Y_N"/>
</dbReference>
<dbReference type="Pfam" id="PF01966">
    <property type="entry name" value="HD"/>
    <property type="match status" value="1"/>
</dbReference>
<dbReference type="InterPro" id="IPR017705">
    <property type="entry name" value="Ribonuclease_Y"/>
</dbReference>
<dbReference type="SMART" id="SM00471">
    <property type="entry name" value="HDc"/>
    <property type="match status" value="1"/>
</dbReference>
<dbReference type="GO" id="GO:0006402">
    <property type="term" value="P:mRNA catabolic process"/>
    <property type="evidence" value="ECO:0007669"/>
    <property type="project" value="UniProtKB-UniRule"/>
</dbReference>
<dbReference type="Pfam" id="PF00013">
    <property type="entry name" value="KH_1"/>
    <property type="match status" value="1"/>
</dbReference>
<keyword evidence="1 5" id="KW-0540">Nuclease</keyword>
<dbReference type="InterPro" id="IPR006674">
    <property type="entry name" value="HD_domain"/>
</dbReference>
<evidence type="ECO:0000256" key="3">
    <source>
        <dbReference type="ARBA" id="ARBA00022801"/>
    </source>
</evidence>
<evidence type="ECO:0000313" key="10">
    <source>
        <dbReference type="Proteomes" id="UP000179115"/>
    </source>
</evidence>
<dbReference type="STRING" id="1798508.A3A35_00820"/>
<feature type="coiled-coil region" evidence="7">
    <location>
        <begin position="59"/>
        <end position="125"/>
    </location>
</feature>
<dbReference type="Gene3D" id="1.10.3210.10">
    <property type="entry name" value="Hypothetical protein af1432"/>
    <property type="match status" value="1"/>
</dbReference>
<evidence type="ECO:0000256" key="4">
    <source>
        <dbReference type="ARBA" id="ARBA00022884"/>
    </source>
</evidence>
<evidence type="ECO:0000313" key="9">
    <source>
        <dbReference type="EMBL" id="OGG71688.1"/>
    </source>
</evidence>
<comment type="caution">
    <text evidence="9">The sequence shown here is derived from an EMBL/GenBank/DDBJ whole genome shotgun (WGS) entry which is preliminary data.</text>
</comment>
<reference evidence="9 10" key="1">
    <citation type="journal article" date="2016" name="Nat. Commun.">
        <title>Thousands of microbial genomes shed light on interconnected biogeochemical processes in an aquifer system.</title>
        <authorList>
            <person name="Anantharaman K."/>
            <person name="Brown C.T."/>
            <person name="Hug L.A."/>
            <person name="Sharon I."/>
            <person name="Castelle C.J."/>
            <person name="Probst A.J."/>
            <person name="Thomas B.C."/>
            <person name="Singh A."/>
            <person name="Wilkins M.J."/>
            <person name="Karaoz U."/>
            <person name="Brodie E.L."/>
            <person name="Williams K.H."/>
            <person name="Hubbard S.S."/>
            <person name="Banfield J.F."/>
        </authorList>
    </citation>
    <scope>NUCLEOTIDE SEQUENCE [LARGE SCALE GENOMIC DNA]</scope>
</reference>
<evidence type="ECO:0000256" key="1">
    <source>
        <dbReference type="ARBA" id="ARBA00022722"/>
    </source>
</evidence>
<dbReference type="CDD" id="cd22431">
    <property type="entry name" value="KH-I_RNaseY"/>
    <property type="match status" value="1"/>
</dbReference>
<dbReference type="AlphaFoldDB" id="A0A1F6EDD4"/>
<feature type="domain" description="HD" evidence="8">
    <location>
        <begin position="325"/>
        <end position="418"/>
    </location>
</feature>
<dbReference type="SUPFAM" id="SSF109604">
    <property type="entry name" value="HD-domain/PDEase-like"/>
    <property type="match status" value="1"/>
</dbReference>
<dbReference type="PANTHER" id="PTHR12826">
    <property type="entry name" value="RIBONUCLEASE Y"/>
    <property type="match status" value="1"/>
</dbReference>
<dbReference type="PROSITE" id="PS51831">
    <property type="entry name" value="HD"/>
    <property type="match status" value="1"/>
</dbReference>
<dbReference type="EC" id="3.1.-.-" evidence="5 6"/>
<dbReference type="InterPro" id="IPR004087">
    <property type="entry name" value="KH_dom"/>
</dbReference>
<dbReference type="InterPro" id="IPR036612">
    <property type="entry name" value="KH_dom_type_1_sf"/>
</dbReference>
<dbReference type="HAMAP" id="MF_00335">
    <property type="entry name" value="RNase_Y"/>
    <property type="match status" value="1"/>
</dbReference>
<dbReference type="GO" id="GO:0016787">
    <property type="term" value="F:hydrolase activity"/>
    <property type="evidence" value="ECO:0007669"/>
    <property type="project" value="UniProtKB-KW"/>
</dbReference>
<dbReference type="CDD" id="cd00077">
    <property type="entry name" value="HDc"/>
    <property type="match status" value="1"/>
</dbReference>
<evidence type="ECO:0000256" key="6">
    <source>
        <dbReference type="NCBIfam" id="TIGR03319"/>
    </source>
</evidence>
<dbReference type="InterPro" id="IPR003607">
    <property type="entry name" value="HD/PDEase_dom"/>
</dbReference>
<gene>
    <name evidence="5" type="primary">rny</name>
    <name evidence="9" type="ORF">A3A35_00820</name>
</gene>
<dbReference type="NCBIfam" id="TIGR00277">
    <property type="entry name" value="HDIG"/>
    <property type="match status" value="1"/>
</dbReference>
<dbReference type="SUPFAM" id="SSF54791">
    <property type="entry name" value="Eukaryotic type KH-domain (KH-domain type I)"/>
    <property type="match status" value="1"/>
</dbReference>
<dbReference type="Proteomes" id="UP000179115">
    <property type="component" value="Unassembled WGS sequence"/>
</dbReference>
<sequence length="509" mass="56970">MSLTIVFILLGIAGFGGVALGYLLRWALTFGKRGSAELEVKRMLLDAKEEAKRITSSAEEKVRETLELARTEFKNKEDDLKRTGERLIKKEELLDKRQLDIDSEVEHIKTKIAEVKEVRDKAEALFVKRQEELEKIAGVTPEEAKTELMRTFEKQFEQDLLVRMQKLEVTGQEKIEHKARELLTTVIHRLGNSVAADVVTSTITLPSDEIKGKIIGKEGRNIKAFERATGVDVIVDDTPGSIVLSCFDPVRRQVARVALENLILDGRIQPAKIEETVAKAKEEISKIMKEKGEQAAYECGIYNLDPRIIAILGRLHFRTSYGQNVLQHSTEMAHIAGMLAEELGANVAIAKAGALLHDIGKAVDHEVQGTHVEIGRRILQKFGADPAIVQAMQSHHEEYPYETVESIIVQVADAISGGRPGARRDSVENYLKRLGELEAIAMSFEGVEKVFAIQAGREIRVFVTPDKISDLEAKELARNIALRIEQELKYPGEIKVNVIRETRSIEFAR</sequence>
<dbReference type="GO" id="GO:0004521">
    <property type="term" value="F:RNA endonuclease activity"/>
    <property type="evidence" value="ECO:0007669"/>
    <property type="project" value="UniProtKB-UniRule"/>
</dbReference>
<keyword evidence="4 5" id="KW-0694">RNA-binding</keyword>
<dbReference type="GO" id="GO:0003723">
    <property type="term" value="F:RNA binding"/>
    <property type="evidence" value="ECO:0007669"/>
    <property type="project" value="UniProtKB-UniRule"/>
</dbReference>
<keyword evidence="2 5" id="KW-0255">Endonuclease</keyword>
<organism evidence="9 10">
    <name type="scientific">Candidatus Kaiserbacteria bacterium RIFCSPLOWO2_01_FULL_51_21</name>
    <dbReference type="NCBI Taxonomy" id="1798508"/>
    <lineage>
        <taxon>Bacteria</taxon>
        <taxon>Candidatus Kaiseribacteriota</taxon>
    </lineage>
</organism>
<evidence type="ECO:0000256" key="5">
    <source>
        <dbReference type="HAMAP-Rule" id="MF_00335"/>
    </source>
</evidence>
<name>A0A1F6EDD4_9BACT</name>
<keyword evidence="3 5" id="KW-0378">Hydrolase</keyword>
<dbReference type="Pfam" id="PF12072">
    <property type="entry name" value="RNase_Y_N"/>
    <property type="match status" value="1"/>
</dbReference>
<keyword evidence="7" id="KW-0175">Coiled coil</keyword>
<evidence type="ECO:0000256" key="2">
    <source>
        <dbReference type="ARBA" id="ARBA00022759"/>
    </source>
</evidence>
<dbReference type="NCBIfam" id="TIGR03319">
    <property type="entry name" value="RNase_Y"/>
    <property type="match status" value="1"/>
</dbReference>
<evidence type="ECO:0000259" key="8">
    <source>
        <dbReference type="PROSITE" id="PS51831"/>
    </source>
</evidence>
<dbReference type="EMBL" id="MFLV01000011">
    <property type="protein sequence ID" value="OGG71688.1"/>
    <property type="molecule type" value="Genomic_DNA"/>
</dbReference>
<accession>A0A1F6EDD4</accession>
<dbReference type="InterPro" id="IPR004088">
    <property type="entry name" value="KH_dom_type_1"/>
</dbReference>
<dbReference type="InterPro" id="IPR006675">
    <property type="entry name" value="HDIG_dom"/>
</dbReference>
<comment type="function">
    <text evidence="5">Endoribonuclease that initiates mRNA decay.</text>
</comment>
<proteinExistence type="inferred from homology"/>
<dbReference type="GO" id="GO:0005886">
    <property type="term" value="C:plasma membrane"/>
    <property type="evidence" value="ECO:0007669"/>
    <property type="project" value="UniProtKB-UniRule"/>
</dbReference>